<comment type="catalytic activity">
    <reaction evidence="1 8">
        <text>[(1-&gt;4)-alpha-D-glucosyl](n) + ADP-alpha-D-glucose = [(1-&gt;4)-alpha-D-glucosyl](n+1) + ADP + H(+)</text>
        <dbReference type="Rhea" id="RHEA:18189"/>
        <dbReference type="Rhea" id="RHEA-COMP:9584"/>
        <dbReference type="Rhea" id="RHEA-COMP:9587"/>
        <dbReference type="ChEBI" id="CHEBI:15378"/>
        <dbReference type="ChEBI" id="CHEBI:15444"/>
        <dbReference type="ChEBI" id="CHEBI:57498"/>
        <dbReference type="ChEBI" id="CHEBI:456216"/>
        <dbReference type="EC" id="2.4.1.21"/>
    </reaction>
</comment>
<evidence type="ECO:0000256" key="1">
    <source>
        <dbReference type="ARBA" id="ARBA00001478"/>
    </source>
</evidence>
<dbReference type="Gene3D" id="3.40.50.2000">
    <property type="entry name" value="Glycogen Phosphorylase B"/>
    <property type="match status" value="2"/>
</dbReference>
<gene>
    <name evidence="8 11" type="primary">glgA</name>
    <name evidence="11" type="ORF">GCM10007874_57940</name>
</gene>
<comment type="caution">
    <text evidence="11">The sequence shown here is derived from an EMBL/GenBank/DDBJ whole genome shotgun (WGS) entry which is preliminary data.</text>
</comment>
<dbReference type="Pfam" id="PF08323">
    <property type="entry name" value="Glyco_transf_5"/>
    <property type="match status" value="1"/>
</dbReference>
<dbReference type="EMBL" id="BSPC01000066">
    <property type="protein sequence ID" value="GLS22774.1"/>
    <property type="molecule type" value="Genomic_DNA"/>
</dbReference>
<evidence type="ECO:0000256" key="4">
    <source>
        <dbReference type="ARBA" id="ARBA00010281"/>
    </source>
</evidence>
<feature type="binding site" evidence="8">
    <location>
        <position position="16"/>
    </location>
    <ligand>
        <name>ADP-alpha-D-glucose</name>
        <dbReference type="ChEBI" id="CHEBI:57498"/>
    </ligand>
</feature>
<evidence type="ECO:0000256" key="5">
    <source>
        <dbReference type="ARBA" id="ARBA00022676"/>
    </source>
</evidence>
<dbReference type="InterPro" id="IPR011835">
    <property type="entry name" value="GS/SS"/>
</dbReference>
<feature type="domain" description="Starch synthase catalytic" evidence="10">
    <location>
        <begin position="3"/>
        <end position="236"/>
    </location>
</feature>
<keyword evidence="5 8" id="KW-0328">Glycosyltransferase</keyword>
<proteinExistence type="inferred from homology"/>
<dbReference type="Pfam" id="PF00534">
    <property type="entry name" value="Glycos_transf_1"/>
    <property type="match status" value="1"/>
</dbReference>
<evidence type="ECO:0000313" key="11">
    <source>
        <dbReference type="EMBL" id="GLS22774.1"/>
    </source>
</evidence>
<evidence type="ECO:0000259" key="10">
    <source>
        <dbReference type="Pfam" id="PF08323"/>
    </source>
</evidence>
<dbReference type="HAMAP" id="MF_00484">
    <property type="entry name" value="Glycogen_synth"/>
    <property type="match status" value="1"/>
</dbReference>
<protein>
    <recommendedName>
        <fullName evidence="8">Glycogen synthase</fullName>
        <ecNumber evidence="8">2.4.1.21</ecNumber>
    </recommendedName>
    <alternativeName>
        <fullName evidence="8">Starch [bacterial glycogen] synthase</fullName>
    </alternativeName>
</protein>
<organism evidence="11 12">
    <name type="scientific">Labrys miyagiensis</name>
    <dbReference type="NCBI Taxonomy" id="346912"/>
    <lineage>
        <taxon>Bacteria</taxon>
        <taxon>Pseudomonadati</taxon>
        <taxon>Pseudomonadota</taxon>
        <taxon>Alphaproteobacteria</taxon>
        <taxon>Hyphomicrobiales</taxon>
        <taxon>Xanthobacteraceae</taxon>
        <taxon>Labrys</taxon>
    </lineage>
</organism>
<feature type="domain" description="Glycosyl transferase family 1" evidence="9">
    <location>
        <begin position="284"/>
        <end position="414"/>
    </location>
</feature>
<dbReference type="CDD" id="cd03791">
    <property type="entry name" value="GT5_Glycogen_synthase_DULL1-like"/>
    <property type="match status" value="1"/>
</dbReference>
<accession>A0ABQ6CSQ8</accession>
<comment type="pathway">
    <text evidence="3 8">Glycan biosynthesis; glycogen biosynthesis.</text>
</comment>
<evidence type="ECO:0000259" key="9">
    <source>
        <dbReference type="Pfam" id="PF00534"/>
    </source>
</evidence>
<sequence length="478" mass="51715">MIKVLAVASEIHPLIKTGGLADVVGALPGALKRYDVAVTTVIPGYPAVLAANEKWETVAKLPSFFGGRTTIKRGAANGLNLFVVDAPHLFNRPGNPYTDKDGRDWLDNPQRYGALSSAAAEICHGLVADYRPDIVHVHDWQAALTLAYLNYAEGPRPKSVITVHNLAFQGQYPRSILGSLALPQRSFSVEGVEYYGMIGFLKAGLHFADRITTVSPRYATEIQTAEAGMGLEGLLAGRSDVLSGIVNGIDDSEWNPATDTKLAVNYDAKSLAKRAGNREALEKRFGLDHDNSPLFCLVSRLTWQKGIDIMAETVPHLVAHGARFALLGSGDKELEGIFRQATYQYPGRVGAVFGFDEALSHLMFGGGDMTLVPSRFEPCGLTQLYGLRYGCIPVVARVGGLSDTIVDANDAALTLKAATGVQFQPITGAMLQEGISRAIALYRDKTVWQAMQKRGMGLDLSWTSRASAYAKLYKDLLK</sequence>
<dbReference type="NCBIfam" id="TIGR02095">
    <property type="entry name" value="glgA"/>
    <property type="match status" value="1"/>
</dbReference>
<dbReference type="PANTHER" id="PTHR45825:SF11">
    <property type="entry name" value="ALPHA AMYLASE DOMAIN-CONTAINING PROTEIN"/>
    <property type="match status" value="1"/>
</dbReference>
<dbReference type="NCBIfam" id="NF001899">
    <property type="entry name" value="PRK00654.1-2"/>
    <property type="match status" value="1"/>
</dbReference>
<dbReference type="InterPro" id="IPR013534">
    <property type="entry name" value="Starch_synth_cat_dom"/>
</dbReference>
<dbReference type="Proteomes" id="UP001156882">
    <property type="component" value="Unassembled WGS sequence"/>
</dbReference>
<dbReference type="PANTHER" id="PTHR45825">
    <property type="entry name" value="GRANULE-BOUND STARCH SYNTHASE 1, CHLOROPLASTIC/AMYLOPLASTIC"/>
    <property type="match status" value="1"/>
</dbReference>
<keyword evidence="12" id="KW-1185">Reference proteome</keyword>
<evidence type="ECO:0000256" key="6">
    <source>
        <dbReference type="ARBA" id="ARBA00022679"/>
    </source>
</evidence>
<comment type="function">
    <text evidence="2 8">Synthesizes alpha-1,4-glucan chains using ADP-glucose.</text>
</comment>
<keyword evidence="7 8" id="KW-0320">Glycogen biosynthesis</keyword>
<reference evidence="12" key="1">
    <citation type="journal article" date="2019" name="Int. J. Syst. Evol. Microbiol.">
        <title>The Global Catalogue of Microorganisms (GCM) 10K type strain sequencing project: providing services to taxonomists for standard genome sequencing and annotation.</title>
        <authorList>
            <consortium name="The Broad Institute Genomics Platform"/>
            <consortium name="The Broad Institute Genome Sequencing Center for Infectious Disease"/>
            <person name="Wu L."/>
            <person name="Ma J."/>
        </authorList>
    </citation>
    <scope>NUCLEOTIDE SEQUENCE [LARGE SCALE GENOMIC DNA]</scope>
    <source>
        <strain evidence="12">NBRC 101365</strain>
    </source>
</reference>
<comment type="similarity">
    <text evidence="4 8">Belongs to the glycosyltransferase 1 family. Bacterial/plant glycogen synthase subfamily.</text>
</comment>
<evidence type="ECO:0000256" key="7">
    <source>
        <dbReference type="ARBA" id="ARBA00023056"/>
    </source>
</evidence>
<name>A0ABQ6CSQ8_9HYPH</name>
<dbReference type="InterPro" id="IPR001296">
    <property type="entry name" value="Glyco_trans_1"/>
</dbReference>
<evidence type="ECO:0000313" key="12">
    <source>
        <dbReference type="Proteomes" id="UP001156882"/>
    </source>
</evidence>
<evidence type="ECO:0000256" key="8">
    <source>
        <dbReference type="HAMAP-Rule" id="MF_00484"/>
    </source>
</evidence>
<keyword evidence="6 8" id="KW-0808">Transferase</keyword>
<dbReference type="EC" id="2.4.1.21" evidence="8"/>
<evidence type="ECO:0000256" key="3">
    <source>
        <dbReference type="ARBA" id="ARBA00004964"/>
    </source>
</evidence>
<dbReference type="SUPFAM" id="SSF53756">
    <property type="entry name" value="UDP-Glycosyltransferase/glycogen phosphorylase"/>
    <property type="match status" value="1"/>
</dbReference>
<evidence type="ECO:0000256" key="2">
    <source>
        <dbReference type="ARBA" id="ARBA00002764"/>
    </source>
</evidence>